<feature type="domain" description="HMA" evidence="11">
    <location>
        <begin position="140"/>
        <end position="206"/>
    </location>
</feature>
<dbReference type="InterPro" id="IPR044492">
    <property type="entry name" value="P_typ_ATPase_HD_dom"/>
</dbReference>
<evidence type="ECO:0000256" key="7">
    <source>
        <dbReference type="ARBA" id="ARBA00022967"/>
    </source>
</evidence>
<dbReference type="InterPro" id="IPR017969">
    <property type="entry name" value="Heavy-metal-associated_CS"/>
</dbReference>
<dbReference type="GeneID" id="54779672"/>
<comment type="subcellular location">
    <subcellularLocation>
        <location evidence="1">Membrane</location>
        <topology evidence="1">Multi-pass membrane protein</topology>
    </subcellularLocation>
</comment>
<dbReference type="Pfam" id="PF00403">
    <property type="entry name" value="HMA"/>
    <property type="match status" value="1"/>
</dbReference>
<dbReference type="SUPFAM" id="SSF56784">
    <property type="entry name" value="HAD-like"/>
    <property type="match status" value="1"/>
</dbReference>
<accession>A0A642UVZ4</accession>
<evidence type="ECO:0000256" key="1">
    <source>
        <dbReference type="ARBA" id="ARBA00004141"/>
    </source>
</evidence>
<dbReference type="PRINTS" id="PR00119">
    <property type="entry name" value="CATATPASE"/>
</dbReference>
<dbReference type="CDD" id="cd00371">
    <property type="entry name" value="HMA"/>
    <property type="match status" value="1"/>
</dbReference>
<feature type="transmembrane region" description="Helical" evidence="10">
    <location>
        <begin position="643"/>
        <end position="671"/>
    </location>
</feature>
<name>A0A642UVZ4_DIURU</name>
<dbReference type="SFLD" id="SFLDS00003">
    <property type="entry name" value="Haloacid_Dehalogenase"/>
    <property type="match status" value="1"/>
</dbReference>
<dbReference type="OrthoDB" id="432719at2759"/>
<sequence length="1038" mass="114661">MTCLDRLTVEIDNLHCPTCEARITQLAEGITGATLTFEQDKLIISADSLDAVVSKYVKKLVSSGFLVSSWEYTRNGNIVSAHVQPLVEASGIASRLGWKSLKKRWFDYQHVKYCNHCQHSDSESLTVTSDELPSNELSDVRVVFSITGMTCVSCVNAIHEQLQQLLPESSSIDVDLLSNRAVVIISDRGLTNKIIDTIEDMGFEARVAEIVSVCEGMEFTRKTHRYVNFKLHGVSSEDDVKAIIQLVSLWTGDIAVEYAELSVDKPYLQVTYKPSSQLNIRGLITSLSPYKVELIRPESMDEELKNVASKETSEIVKRLKLTAILAIPTFVFSMVTMFFMTEDNPVRKWTEHPLWVGNISTNTWILFFLATPIFFCADDMFHQRAFKELKQLWFYKNSWKKRFLKFGSMDLLMSLGTSVSYFASIGLMILSGQQPPHSKGFEMTYFDSVVFLTFFVLVGRYLGAVSRVIAADSVANLGEAKSVEAVLVKENTEGFEENVIEAVLLDVDDTIRVRPGELPAVDCVIIEGVSEFDESALTGESRPVLHQSGHQIYAGSVNCGTKSVLAKINTIPGQSLIDDIVMTVRNGQLNKAPIERTADTLTGYFVPLIILLATLTLVVWLVLAYSGNLPDSYRDNDIGGWLVWSLEFSIAVFVIACPCGIGLAAPTALYVGSGLAAKYGILAKGGGSAFQDGAQTNVVCFDKTGTLTHGKLEVTDFVVHDDQGWQLMWDLETASNHPIALALRNHIKKSHPVSQMNTVPEPQVEAGKGVFGAVVPLTAGEWPTDAILGNEAFMNENGVQVSSQDRDLIHKWKLQAKSVVMLAARRSDKFELIIATALRDNIREEARDVIQAFENRGIECWMITGDNYVTASVIANELGISNVIADVLPHEKQAQVKQLQERPNRMSVVAMIGDGINDAPALTQANVGVALSSGTDLAMTSSDFIILNKSTPLVAFYTLLDISRIVFRRIRFNFGWALVYNIISIPIAAGLFYPWKHTRLNPAWAAAAMALSSISVVMSSLALRMYHPKNISEMVTHD</sequence>
<dbReference type="GO" id="GO:0016020">
    <property type="term" value="C:membrane"/>
    <property type="evidence" value="ECO:0007669"/>
    <property type="project" value="UniProtKB-SubCell"/>
</dbReference>
<dbReference type="Gene3D" id="2.70.150.10">
    <property type="entry name" value="Calcium-transporting ATPase, cytoplasmic transduction domain A"/>
    <property type="match status" value="1"/>
</dbReference>
<dbReference type="Proteomes" id="UP000449547">
    <property type="component" value="Unassembled WGS sequence"/>
</dbReference>
<dbReference type="Gene3D" id="3.30.70.100">
    <property type="match status" value="1"/>
</dbReference>
<dbReference type="InterPro" id="IPR008250">
    <property type="entry name" value="ATPase_P-typ_transduc_dom_A_sf"/>
</dbReference>
<evidence type="ECO:0000313" key="13">
    <source>
        <dbReference type="Proteomes" id="UP000449547"/>
    </source>
</evidence>
<dbReference type="AlphaFoldDB" id="A0A642UVZ4"/>
<evidence type="ECO:0000313" key="12">
    <source>
        <dbReference type="EMBL" id="KAA8906441.1"/>
    </source>
</evidence>
<comment type="similarity">
    <text evidence="2 10">Belongs to the cation transport ATPase (P-type) (TC 3.A.3) family. Type IB subfamily.</text>
</comment>
<feature type="transmembrane region" description="Helical" evidence="10">
    <location>
        <begin position="974"/>
        <end position="995"/>
    </location>
</feature>
<dbReference type="SUPFAM" id="SSF81665">
    <property type="entry name" value="Calcium ATPase, transmembrane domain M"/>
    <property type="match status" value="1"/>
</dbReference>
<dbReference type="GO" id="GO:0005507">
    <property type="term" value="F:copper ion binding"/>
    <property type="evidence" value="ECO:0007669"/>
    <property type="project" value="TreeGrafter"/>
</dbReference>
<keyword evidence="9 10" id="KW-0472">Membrane</keyword>
<dbReference type="NCBIfam" id="TIGR01525">
    <property type="entry name" value="ATPase-IB_hvy"/>
    <property type="match status" value="1"/>
</dbReference>
<dbReference type="PROSITE" id="PS50846">
    <property type="entry name" value="HMA_2"/>
    <property type="match status" value="1"/>
</dbReference>
<keyword evidence="13" id="KW-1185">Reference proteome</keyword>
<evidence type="ECO:0000256" key="6">
    <source>
        <dbReference type="ARBA" id="ARBA00022840"/>
    </source>
</evidence>
<dbReference type="InterPro" id="IPR023298">
    <property type="entry name" value="ATPase_P-typ_TM_dom_sf"/>
</dbReference>
<dbReference type="Pfam" id="PF00702">
    <property type="entry name" value="Hydrolase"/>
    <property type="match status" value="1"/>
</dbReference>
<feature type="transmembrane region" description="Helical" evidence="10">
    <location>
        <begin position="601"/>
        <end position="623"/>
    </location>
</feature>
<keyword evidence="4 10" id="KW-0479">Metal-binding</keyword>
<keyword evidence="3 10" id="KW-0812">Transmembrane</keyword>
<dbReference type="RefSeq" id="XP_034014151.1">
    <property type="nucleotide sequence ID" value="XM_034153517.1"/>
</dbReference>
<dbReference type="PRINTS" id="PR00942">
    <property type="entry name" value="CUATPASEI"/>
</dbReference>
<evidence type="ECO:0000256" key="4">
    <source>
        <dbReference type="ARBA" id="ARBA00022723"/>
    </source>
</evidence>
<feature type="transmembrane region" description="Helical" evidence="10">
    <location>
        <begin position="359"/>
        <end position="377"/>
    </location>
</feature>
<evidence type="ECO:0000256" key="3">
    <source>
        <dbReference type="ARBA" id="ARBA00022692"/>
    </source>
</evidence>
<dbReference type="SFLD" id="SFLDG00002">
    <property type="entry name" value="C1.7:_P-type_atpase_like"/>
    <property type="match status" value="1"/>
</dbReference>
<evidence type="ECO:0000259" key="11">
    <source>
        <dbReference type="PROSITE" id="PS50846"/>
    </source>
</evidence>
<feature type="transmembrane region" description="Helical" evidence="10">
    <location>
        <begin position="411"/>
        <end position="431"/>
    </location>
</feature>
<dbReference type="SFLD" id="SFLDF00027">
    <property type="entry name" value="p-type_atpase"/>
    <property type="match status" value="1"/>
</dbReference>
<dbReference type="Gene3D" id="3.40.50.1000">
    <property type="entry name" value="HAD superfamily/HAD-like"/>
    <property type="match status" value="1"/>
</dbReference>
<dbReference type="GO" id="GO:0005524">
    <property type="term" value="F:ATP binding"/>
    <property type="evidence" value="ECO:0007669"/>
    <property type="project" value="UniProtKB-UniRule"/>
</dbReference>
<dbReference type="PANTHER" id="PTHR43520:SF32">
    <property type="entry name" value="COPPER RESISTANCE P-TYPE ATPASE (EUROFUNG)"/>
    <property type="match status" value="1"/>
</dbReference>
<dbReference type="InterPro" id="IPR036412">
    <property type="entry name" value="HAD-like_sf"/>
</dbReference>
<dbReference type="InterPro" id="IPR027256">
    <property type="entry name" value="P-typ_ATPase_IB"/>
</dbReference>
<dbReference type="InterPro" id="IPR023299">
    <property type="entry name" value="ATPase_P-typ_cyto_dom_N"/>
</dbReference>
<comment type="caution">
    <text evidence="12">The sequence shown here is derived from an EMBL/GenBank/DDBJ whole genome shotgun (WGS) entry which is preliminary data.</text>
</comment>
<reference evidence="12 13" key="1">
    <citation type="submission" date="2019-07" db="EMBL/GenBank/DDBJ databases">
        <title>Genome assembly of two rare yeast pathogens: Diutina rugosa and Trichomonascus ciferrii.</title>
        <authorList>
            <person name="Mixao V."/>
            <person name="Saus E."/>
            <person name="Hansen A."/>
            <person name="Lass-Flor C."/>
            <person name="Gabaldon T."/>
        </authorList>
    </citation>
    <scope>NUCLEOTIDE SEQUENCE [LARGE SCALE GENOMIC DNA]</scope>
    <source>
        <strain evidence="12 13">CBS 613</strain>
    </source>
</reference>
<dbReference type="InterPro" id="IPR059000">
    <property type="entry name" value="ATPase_P-type_domA"/>
</dbReference>
<dbReference type="InterPro" id="IPR023214">
    <property type="entry name" value="HAD_sf"/>
</dbReference>
<dbReference type="GO" id="GO:0016887">
    <property type="term" value="F:ATP hydrolysis activity"/>
    <property type="evidence" value="ECO:0007669"/>
    <property type="project" value="InterPro"/>
</dbReference>
<dbReference type="SUPFAM" id="SSF81653">
    <property type="entry name" value="Calcium ATPase, transduction domain A"/>
    <property type="match status" value="1"/>
</dbReference>
<evidence type="ECO:0000256" key="5">
    <source>
        <dbReference type="ARBA" id="ARBA00022741"/>
    </source>
</evidence>
<dbReference type="VEuPathDB" id="FungiDB:DIURU_001019"/>
<evidence type="ECO:0000256" key="9">
    <source>
        <dbReference type="ARBA" id="ARBA00023136"/>
    </source>
</evidence>
<proteinExistence type="inferred from homology"/>
<feature type="transmembrane region" description="Helical" evidence="10">
    <location>
        <begin position="1001"/>
        <end position="1023"/>
    </location>
</feature>
<organism evidence="12 13">
    <name type="scientific">Diutina rugosa</name>
    <name type="common">Yeast</name>
    <name type="synonym">Candida rugosa</name>
    <dbReference type="NCBI Taxonomy" id="5481"/>
    <lineage>
        <taxon>Eukaryota</taxon>
        <taxon>Fungi</taxon>
        <taxon>Dikarya</taxon>
        <taxon>Ascomycota</taxon>
        <taxon>Saccharomycotina</taxon>
        <taxon>Pichiomycetes</taxon>
        <taxon>Debaryomycetaceae</taxon>
        <taxon>Diutina</taxon>
    </lineage>
</organism>
<dbReference type="PROSITE" id="PS01229">
    <property type="entry name" value="COF_2"/>
    <property type="match status" value="1"/>
</dbReference>
<dbReference type="InterPro" id="IPR001757">
    <property type="entry name" value="P_typ_ATPase"/>
</dbReference>
<dbReference type="InterPro" id="IPR006121">
    <property type="entry name" value="HMA_dom"/>
</dbReference>
<gene>
    <name evidence="12" type="ORF">DIURU_001019</name>
</gene>
<evidence type="ECO:0000256" key="2">
    <source>
        <dbReference type="ARBA" id="ARBA00006024"/>
    </source>
</evidence>
<keyword evidence="8 10" id="KW-1133">Transmembrane helix</keyword>
<keyword evidence="7" id="KW-1278">Translocase</keyword>
<evidence type="ECO:0000256" key="10">
    <source>
        <dbReference type="RuleBase" id="RU362081"/>
    </source>
</evidence>
<dbReference type="PANTHER" id="PTHR43520">
    <property type="entry name" value="ATP7, ISOFORM B"/>
    <property type="match status" value="1"/>
</dbReference>
<evidence type="ECO:0000256" key="8">
    <source>
        <dbReference type="ARBA" id="ARBA00022989"/>
    </source>
</evidence>
<keyword evidence="6 10" id="KW-0067">ATP-binding</keyword>
<dbReference type="Gene3D" id="3.40.1110.10">
    <property type="entry name" value="Calcium-transporting ATPase, cytoplasmic domain N"/>
    <property type="match status" value="1"/>
</dbReference>
<dbReference type="SUPFAM" id="SSF55008">
    <property type="entry name" value="HMA, heavy metal-associated domain"/>
    <property type="match status" value="1"/>
</dbReference>
<dbReference type="OMA" id="DVIRVPH"/>
<dbReference type="GO" id="GO:0043682">
    <property type="term" value="F:P-type divalent copper transporter activity"/>
    <property type="evidence" value="ECO:0007669"/>
    <property type="project" value="TreeGrafter"/>
</dbReference>
<dbReference type="GO" id="GO:0055070">
    <property type="term" value="P:copper ion homeostasis"/>
    <property type="evidence" value="ECO:0007669"/>
    <property type="project" value="TreeGrafter"/>
</dbReference>
<dbReference type="PROSITE" id="PS00154">
    <property type="entry name" value="ATPASE_E1_E2"/>
    <property type="match status" value="1"/>
</dbReference>
<dbReference type="EMBL" id="SWFT01000034">
    <property type="protein sequence ID" value="KAA8906441.1"/>
    <property type="molecule type" value="Genomic_DNA"/>
</dbReference>
<protein>
    <recommendedName>
        <fullName evidence="11">HMA domain-containing protein</fullName>
    </recommendedName>
</protein>
<feature type="transmembrane region" description="Helical" evidence="10">
    <location>
        <begin position="443"/>
        <end position="463"/>
    </location>
</feature>
<dbReference type="NCBIfam" id="TIGR01494">
    <property type="entry name" value="ATPase_P-type"/>
    <property type="match status" value="2"/>
</dbReference>
<dbReference type="Pfam" id="PF00122">
    <property type="entry name" value="E1-E2_ATPase"/>
    <property type="match status" value="1"/>
</dbReference>
<dbReference type="InterPro" id="IPR018303">
    <property type="entry name" value="ATPase_P-typ_P_site"/>
</dbReference>
<feature type="transmembrane region" description="Helical" evidence="10">
    <location>
        <begin position="319"/>
        <end position="339"/>
    </location>
</feature>
<dbReference type="InterPro" id="IPR036163">
    <property type="entry name" value="HMA_dom_sf"/>
</dbReference>
<dbReference type="PROSITE" id="PS01047">
    <property type="entry name" value="HMA_1"/>
    <property type="match status" value="1"/>
</dbReference>
<keyword evidence="5 10" id="KW-0547">Nucleotide-binding</keyword>